<dbReference type="EMBL" id="KV417285">
    <property type="protein sequence ID" value="KZO96202.1"/>
    <property type="molecule type" value="Genomic_DNA"/>
</dbReference>
<evidence type="ECO:0000256" key="2">
    <source>
        <dbReference type="SAM" id="Phobius"/>
    </source>
</evidence>
<reference evidence="3 4" key="1">
    <citation type="journal article" date="2016" name="Mol. Biol. Evol.">
        <title>Comparative Genomics of Early-Diverging Mushroom-Forming Fungi Provides Insights into the Origins of Lignocellulose Decay Capabilities.</title>
        <authorList>
            <person name="Nagy L.G."/>
            <person name="Riley R."/>
            <person name="Tritt A."/>
            <person name="Adam C."/>
            <person name="Daum C."/>
            <person name="Floudas D."/>
            <person name="Sun H."/>
            <person name="Yadav J.S."/>
            <person name="Pangilinan J."/>
            <person name="Larsson K.H."/>
            <person name="Matsuura K."/>
            <person name="Barry K."/>
            <person name="Labutti K."/>
            <person name="Kuo R."/>
            <person name="Ohm R.A."/>
            <person name="Bhattacharya S.S."/>
            <person name="Shirouzu T."/>
            <person name="Yoshinaga Y."/>
            <person name="Martin F.M."/>
            <person name="Grigoriev I.V."/>
            <person name="Hibbett D.S."/>
        </authorList>
    </citation>
    <scope>NUCLEOTIDE SEQUENCE [LARGE SCALE GENOMIC DNA]</scope>
    <source>
        <strain evidence="3 4">TUFC12733</strain>
    </source>
</reference>
<feature type="compositionally biased region" description="Basic and acidic residues" evidence="1">
    <location>
        <begin position="391"/>
        <end position="406"/>
    </location>
</feature>
<feature type="transmembrane region" description="Helical" evidence="2">
    <location>
        <begin position="256"/>
        <end position="274"/>
    </location>
</feature>
<evidence type="ECO:0000313" key="4">
    <source>
        <dbReference type="Proteomes" id="UP000076738"/>
    </source>
</evidence>
<feature type="region of interest" description="Disordered" evidence="1">
    <location>
        <begin position="391"/>
        <end position="432"/>
    </location>
</feature>
<evidence type="ECO:0000313" key="3">
    <source>
        <dbReference type="EMBL" id="KZO96202.1"/>
    </source>
</evidence>
<feature type="transmembrane region" description="Helical" evidence="2">
    <location>
        <begin position="20"/>
        <end position="40"/>
    </location>
</feature>
<keyword evidence="2" id="KW-0472">Membrane</keyword>
<name>A0A167LZV0_CALVF</name>
<protein>
    <submittedName>
        <fullName evidence="3">Uncharacterized protein</fullName>
    </submittedName>
</protein>
<organism evidence="3 4">
    <name type="scientific">Calocera viscosa (strain TUFC12733)</name>
    <dbReference type="NCBI Taxonomy" id="1330018"/>
    <lineage>
        <taxon>Eukaryota</taxon>
        <taxon>Fungi</taxon>
        <taxon>Dikarya</taxon>
        <taxon>Basidiomycota</taxon>
        <taxon>Agaricomycotina</taxon>
        <taxon>Dacrymycetes</taxon>
        <taxon>Dacrymycetales</taxon>
        <taxon>Dacrymycetaceae</taxon>
        <taxon>Calocera</taxon>
    </lineage>
</organism>
<dbReference type="STRING" id="1330018.A0A167LZV0"/>
<feature type="transmembrane region" description="Helical" evidence="2">
    <location>
        <begin position="342"/>
        <end position="361"/>
    </location>
</feature>
<keyword evidence="2" id="KW-1133">Transmembrane helix</keyword>
<keyword evidence="4" id="KW-1185">Reference proteome</keyword>
<feature type="transmembrane region" description="Helical" evidence="2">
    <location>
        <begin position="126"/>
        <end position="147"/>
    </location>
</feature>
<evidence type="ECO:0000256" key="1">
    <source>
        <dbReference type="SAM" id="MobiDB-lite"/>
    </source>
</evidence>
<dbReference type="Proteomes" id="UP000076738">
    <property type="component" value="Unassembled WGS sequence"/>
</dbReference>
<sequence length="432" mass="49723">MDCIIEPNSEIAGIGIRVSIYVQAILTFLLAALALFKFAVESEMTAVNQQLEDIERVDPTRDEIEFLLKSDIPMQHVIKRLQRRYMSDERQGNRDLRTSRMSVQLTGVALLVSAVIQAKLYSLDIYHALIVLNLCWLNNVTALTLYLTEQFLRRPRDHFLRNPLPPRLWTWQGMQAANPFLPTSAYLCALGCYGFWLFFTLNTFGDEDWNSEACNPLVVYWILGHRISVTARGFRIVGMILHAVAFTPLLNVIIESFIMCYGAIYAEFVVFWPYRMYKRTGGRELDIEEQVIAPQYRNVHFLKTLTALACIYLFFVICFILDSEEMIGANWPLIDNDLENEWTFGQSLVMILLIPVIWDLFDKTRDMYHLWKEKKEEDGTVEKAVLKLRAEKEKQEKERSNSDETVHGGVGGGDGRNRGKETNAITHSQTVA</sequence>
<keyword evidence="2" id="KW-0812">Transmembrane</keyword>
<feature type="transmembrane region" description="Helical" evidence="2">
    <location>
        <begin position="305"/>
        <end position="322"/>
    </location>
</feature>
<gene>
    <name evidence="3" type="ORF">CALVIDRAFT_137610</name>
</gene>
<dbReference type="AlphaFoldDB" id="A0A167LZV0"/>
<proteinExistence type="predicted"/>
<accession>A0A167LZV0</accession>
<feature type="compositionally biased region" description="Polar residues" evidence="1">
    <location>
        <begin position="423"/>
        <end position="432"/>
    </location>
</feature>
<dbReference type="OrthoDB" id="3351993at2759"/>